<dbReference type="KEGG" id="taj:C1A40_09875"/>
<evidence type="ECO:0000313" key="2">
    <source>
        <dbReference type="EMBL" id="AUS05754.1"/>
    </source>
</evidence>
<dbReference type="Pfam" id="PF04168">
    <property type="entry name" value="Alpha-E"/>
    <property type="match status" value="1"/>
</dbReference>
<feature type="domain" description="DUF403" evidence="1">
    <location>
        <begin position="1"/>
        <end position="304"/>
    </location>
</feature>
<dbReference type="InterPro" id="IPR051680">
    <property type="entry name" value="ATP-dep_Glu-Cys_Ligase-2"/>
</dbReference>
<protein>
    <submittedName>
        <fullName evidence="2">Alpha-E domain-containing protein</fullName>
    </submittedName>
</protein>
<name>A0A2I7SIS9_9FLAO</name>
<evidence type="ECO:0000313" key="3">
    <source>
        <dbReference type="Proteomes" id="UP000236592"/>
    </source>
</evidence>
<accession>A0A2I7SIS9</accession>
<dbReference type="RefSeq" id="WP_102995761.1">
    <property type="nucleotide sequence ID" value="NZ_CP025938.1"/>
</dbReference>
<keyword evidence="3" id="KW-1185">Reference proteome</keyword>
<dbReference type="InterPro" id="IPR007296">
    <property type="entry name" value="DUF403"/>
</dbReference>
<gene>
    <name evidence="2" type="ORF">C1A40_09875</name>
</gene>
<organism evidence="2 3">
    <name type="scientific">Pseudotamlana carrageenivorans</name>
    <dbReference type="NCBI Taxonomy" id="2069432"/>
    <lineage>
        <taxon>Bacteria</taxon>
        <taxon>Pseudomonadati</taxon>
        <taxon>Bacteroidota</taxon>
        <taxon>Flavobacteriia</taxon>
        <taxon>Flavobacteriales</taxon>
        <taxon>Flavobacteriaceae</taxon>
        <taxon>Pseudotamlana</taxon>
    </lineage>
</organism>
<evidence type="ECO:0000259" key="1">
    <source>
        <dbReference type="Pfam" id="PF04168"/>
    </source>
</evidence>
<sequence length="308" mass="36212">MLSRVANNLIWLERYMERGHGILSLLKVNFYANQDSPELFPWTPIIKNYTDLNNTFYTENTVECLDFMVFNAENPNSILNIVTRARENARGVQEHISRELWICLNNYYLFLTKKNLRKKLISGDPIEFIDNLRNFHLMFYGTMDITQERGAPYYFLNLGKYLERMILVSDFTAIKLTEISKTTDKLEQSFYWKNLLLSMGGYQLYLKKYKSAFKEDHIISMVFQEKLFPRSLYYCVNKLNFSVGKLIDGGQLGKNHIEFSLGKLESTIKYTTIESINNQGLDNFITQIKKDIRDISININTIYFSEIN</sequence>
<dbReference type="EMBL" id="CP025938">
    <property type="protein sequence ID" value="AUS05754.1"/>
    <property type="molecule type" value="Genomic_DNA"/>
</dbReference>
<reference evidence="3" key="1">
    <citation type="submission" date="2018-01" db="EMBL/GenBank/DDBJ databases">
        <title>Complete genome of Tamlana sp. UJ94.</title>
        <authorList>
            <person name="Jung J."/>
            <person name="Chung D."/>
            <person name="Bae S.S."/>
            <person name="Baek K."/>
        </authorList>
    </citation>
    <scope>NUCLEOTIDE SEQUENCE [LARGE SCALE GENOMIC DNA]</scope>
    <source>
        <strain evidence="3">UJ94</strain>
    </source>
</reference>
<dbReference type="PANTHER" id="PTHR34595:SF7">
    <property type="entry name" value="SLL1039 PROTEIN"/>
    <property type="match status" value="1"/>
</dbReference>
<dbReference type="Proteomes" id="UP000236592">
    <property type="component" value="Chromosome"/>
</dbReference>
<dbReference type="AlphaFoldDB" id="A0A2I7SIS9"/>
<proteinExistence type="predicted"/>
<dbReference type="PANTHER" id="PTHR34595">
    <property type="entry name" value="BLR5612 PROTEIN"/>
    <property type="match status" value="1"/>
</dbReference>
<dbReference type="OrthoDB" id="9803532at2"/>